<organism evidence="8 9">
    <name type="scientific">Mesobacillus foraminis</name>
    <dbReference type="NCBI Taxonomy" id="279826"/>
    <lineage>
        <taxon>Bacteria</taxon>
        <taxon>Bacillati</taxon>
        <taxon>Bacillota</taxon>
        <taxon>Bacilli</taxon>
        <taxon>Bacillales</taxon>
        <taxon>Bacillaceae</taxon>
        <taxon>Mesobacillus</taxon>
    </lineage>
</organism>
<evidence type="ECO:0000256" key="3">
    <source>
        <dbReference type="ARBA" id="ARBA00022737"/>
    </source>
</evidence>
<dbReference type="InterPro" id="IPR001387">
    <property type="entry name" value="Cro/C1-type_HTH"/>
</dbReference>
<evidence type="ECO:0000259" key="7">
    <source>
        <dbReference type="PROSITE" id="PS50943"/>
    </source>
</evidence>
<keyword evidence="4 6" id="KW-0802">TPR repeat</keyword>
<dbReference type="InterPro" id="IPR011990">
    <property type="entry name" value="TPR-like_helical_dom_sf"/>
</dbReference>
<dbReference type="RefSeq" id="WP_132002185.1">
    <property type="nucleotide sequence ID" value="NZ_JABUHM010000001.1"/>
</dbReference>
<dbReference type="Pfam" id="PF01381">
    <property type="entry name" value="HTH_3"/>
    <property type="match status" value="1"/>
</dbReference>
<dbReference type="PROSITE" id="PS50943">
    <property type="entry name" value="HTH_CROC1"/>
    <property type="match status" value="1"/>
</dbReference>
<name>A0A4R2BJM5_9BACI</name>
<dbReference type="Gene3D" id="1.25.40.10">
    <property type="entry name" value="Tetratricopeptide repeat domain"/>
    <property type="match status" value="1"/>
</dbReference>
<reference evidence="8 9" key="1">
    <citation type="journal article" date="2015" name="Stand. Genomic Sci.">
        <title>Genomic Encyclopedia of Bacterial and Archaeal Type Strains, Phase III: the genomes of soil and plant-associated and newly described type strains.</title>
        <authorList>
            <person name="Whitman W.B."/>
            <person name="Woyke T."/>
            <person name="Klenk H.P."/>
            <person name="Zhou Y."/>
            <person name="Lilburn T.G."/>
            <person name="Beck B.J."/>
            <person name="De Vos P."/>
            <person name="Vandamme P."/>
            <person name="Eisen J.A."/>
            <person name="Garrity G."/>
            <person name="Hugenholtz P."/>
            <person name="Kyrpides N.C."/>
        </authorList>
    </citation>
    <scope>NUCLEOTIDE SEQUENCE [LARGE SCALE GENOMIC DNA]</scope>
    <source>
        <strain evidence="8 9">CV53</strain>
    </source>
</reference>
<dbReference type="InterPro" id="IPR051476">
    <property type="entry name" value="Bac_ResReg_Asp_Phosphatase"/>
</dbReference>
<feature type="repeat" description="TPR" evidence="6">
    <location>
        <begin position="263"/>
        <end position="296"/>
    </location>
</feature>
<comment type="similarity">
    <text evidence="5">Belongs to the Rap family.</text>
</comment>
<dbReference type="SUPFAM" id="SSF48452">
    <property type="entry name" value="TPR-like"/>
    <property type="match status" value="2"/>
</dbReference>
<dbReference type="CDD" id="cd00093">
    <property type="entry name" value="HTH_XRE"/>
    <property type="match status" value="1"/>
</dbReference>
<dbReference type="Proteomes" id="UP000295689">
    <property type="component" value="Unassembled WGS sequence"/>
</dbReference>
<evidence type="ECO:0000256" key="6">
    <source>
        <dbReference type="PROSITE-ProRule" id="PRU00339"/>
    </source>
</evidence>
<dbReference type="AlphaFoldDB" id="A0A4R2BJM5"/>
<evidence type="ECO:0000313" key="9">
    <source>
        <dbReference type="Proteomes" id="UP000295689"/>
    </source>
</evidence>
<evidence type="ECO:0000256" key="5">
    <source>
        <dbReference type="ARBA" id="ARBA00038253"/>
    </source>
</evidence>
<evidence type="ECO:0000256" key="4">
    <source>
        <dbReference type="ARBA" id="ARBA00022803"/>
    </source>
</evidence>
<accession>A0A4R2BJM5</accession>
<dbReference type="Gene3D" id="1.10.260.40">
    <property type="entry name" value="lambda repressor-like DNA-binding domains"/>
    <property type="match status" value="1"/>
</dbReference>
<dbReference type="PANTHER" id="PTHR46630">
    <property type="entry name" value="TETRATRICOPEPTIDE REPEAT PROTEIN 29"/>
    <property type="match status" value="1"/>
</dbReference>
<feature type="domain" description="HTH cro/C1-type" evidence="7">
    <location>
        <begin position="7"/>
        <end position="60"/>
    </location>
</feature>
<comment type="caution">
    <text evidence="8">The sequence shown here is derived from an EMBL/GenBank/DDBJ whole genome shotgun (WGS) entry which is preliminary data.</text>
</comment>
<dbReference type="InterPro" id="IPR010982">
    <property type="entry name" value="Lambda_DNA-bd_dom_sf"/>
</dbReference>
<dbReference type="SUPFAM" id="SSF47413">
    <property type="entry name" value="lambda repressor-like DNA-binding domains"/>
    <property type="match status" value="1"/>
</dbReference>
<dbReference type="GO" id="GO:0005737">
    <property type="term" value="C:cytoplasm"/>
    <property type="evidence" value="ECO:0007669"/>
    <property type="project" value="UniProtKB-SubCell"/>
</dbReference>
<evidence type="ECO:0000313" key="8">
    <source>
        <dbReference type="EMBL" id="TCN27388.1"/>
    </source>
</evidence>
<dbReference type="EMBL" id="SLVV01000002">
    <property type="protein sequence ID" value="TCN27388.1"/>
    <property type="molecule type" value="Genomic_DNA"/>
</dbReference>
<gene>
    <name evidence="8" type="ORF">EV146_102338</name>
</gene>
<dbReference type="Pfam" id="PF13424">
    <property type="entry name" value="TPR_12"/>
    <property type="match status" value="1"/>
</dbReference>
<keyword evidence="3" id="KW-0677">Repeat</keyword>
<dbReference type="InterPro" id="IPR019734">
    <property type="entry name" value="TPR_rpt"/>
</dbReference>
<evidence type="ECO:0000256" key="2">
    <source>
        <dbReference type="ARBA" id="ARBA00022490"/>
    </source>
</evidence>
<dbReference type="SMART" id="SM00530">
    <property type="entry name" value="HTH_XRE"/>
    <property type="match status" value="1"/>
</dbReference>
<comment type="subcellular location">
    <subcellularLocation>
        <location evidence="1">Cytoplasm</location>
    </subcellularLocation>
</comment>
<dbReference type="SMART" id="SM00028">
    <property type="entry name" value="TPR"/>
    <property type="match status" value="4"/>
</dbReference>
<keyword evidence="9" id="KW-1185">Reference proteome</keyword>
<evidence type="ECO:0000256" key="1">
    <source>
        <dbReference type="ARBA" id="ARBA00004496"/>
    </source>
</evidence>
<dbReference type="PANTHER" id="PTHR46630:SF1">
    <property type="entry name" value="TETRATRICOPEPTIDE REPEAT PROTEIN 29"/>
    <property type="match status" value="1"/>
</dbReference>
<proteinExistence type="inferred from homology"/>
<sequence>MHYGPLIKYHRIQKGLTQKELANGICSIPHLSKIESNSKEGNLETIRLLLERLDIDLEDIDGQEVKIGELVAKLNDRINYHLKEEADSHMEELNQLKGTIPYSSMLYSIELTKLRYLIFSGSLKEAEALKDRLNKQKKNFSQHEFRLFCYLNALFLLKKGAYKQANSILQSLSEDMLPGIDHGEFYYHQALSKTSLEQSGYAIHYGKMALQAYTQDLNFIRILHTLMLLGINYTHAKIYEEALNCFNHLIRNAALMKDIQLRAQIYHNMGYLQKKIGEKEEALSYFNHSLSLAEKDTHPYMISLYSVGEIYYWNGQYLQASNYFKKVKVLAKKLQIKKYQILSTYYLLSIERPSESWDYLESKVIPAVEESQAHYEELHSFYKLLSSHYISIGRVEKAVEYLGKIS</sequence>
<protein>
    <submittedName>
        <fullName evidence="8">Tetratricopeptide repeat protein</fullName>
    </submittedName>
</protein>
<dbReference type="PROSITE" id="PS50005">
    <property type="entry name" value="TPR"/>
    <property type="match status" value="1"/>
</dbReference>
<keyword evidence="2" id="KW-0963">Cytoplasm</keyword>
<dbReference type="GO" id="GO:0003677">
    <property type="term" value="F:DNA binding"/>
    <property type="evidence" value="ECO:0007669"/>
    <property type="project" value="InterPro"/>
</dbReference>